<dbReference type="WBParaSite" id="PSAMB.scaffold1170size35026.g11426.t1">
    <property type="protein sequence ID" value="PSAMB.scaffold1170size35026.g11426.t1"/>
    <property type="gene ID" value="PSAMB.scaffold1170size35026.g11426"/>
</dbReference>
<protein>
    <recommendedName>
        <fullName evidence="1">SNTX MACPF/CDC-like domain-containing protein</fullName>
    </recommendedName>
</protein>
<keyword evidence="2" id="KW-1185">Reference proteome</keyword>
<reference evidence="3" key="1">
    <citation type="submission" date="2022-11" db="UniProtKB">
        <authorList>
            <consortium name="WormBaseParasite"/>
        </authorList>
    </citation>
    <scope>IDENTIFICATION</scope>
</reference>
<organism evidence="2 3">
    <name type="scientific">Plectus sambesii</name>
    <dbReference type="NCBI Taxonomy" id="2011161"/>
    <lineage>
        <taxon>Eukaryota</taxon>
        <taxon>Metazoa</taxon>
        <taxon>Ecdysozoa</taxon>
        <taxon>Nematoda</taxon>
        <taxon>Chromadorea</taxon>
        <taxon>Plectida</taxon>
        <taxon>Plectina</taxon>
        <taxon>Plectoidea</taxon>
        <taxon>Plectidae</taxon>
        <taxon>Plectus</taxon>
    </lineage>
</organism>
<feature type="domain" description="SNTX MACPF/CDC-like" evidence="1">
    <location>
        <begin position="13"/>
        <end position="175"/>
    </location>
</feature>
<dbReference type="AlphaFoldDB" id="A0A914UR25"/>
<sequence>MSTATTLREETLQIPALGRPFDLGMLYDARSDRIVPGITLWNHSTLQTNIAEESNYNSNFKVLYNDTLTAKTSALDISAELKLSFLAGLFPIDGTGKYLTDNVDNSSHERNTLLYKSTTHWKKLGMDHLKNEKVEHQFEDNIATHVVTQIQYGADAFFLFDRLKAKKTDKKEISGSVNAKYSHAKIWEVGGGGKFDNKENEEKSEEKYECTYYGDFVMSSFPKNLKEAEEFAQV</sequence>
<accession>A0A914UR25</accession>
<evidence type="ECO:0000259" key="1">
    <source>
        <dbReference type="Pfam" id="PF24674"/>
    </source>
</evidence>
<dbReference type="PANTHER" id="PTHR31594">
    <property type="entry name" value="AIG1-TYPE G DOMAIN-CONTAINING PROTEIN"/>
    <property type="match status" value="1"/>
</dbReference>
<proteinExistence type="predicted"/>
<dbReference type="Pfam" id="PF24674">
    <property type="entry name" value="MACPF_SNTX"/>
    <property type="match status" value="1"/>
</dbReference>
<name>A0A914UR25_9BILA</name>
<evidence type="ECO:0000313" key="3">
    <source>
        <dbReference type="WBParaSite" id="PSAMB.scaffold1170size35026.g11426.t1"/>
    </source>
</evidence>
<dbReference type="InterPro" id="IPR056072">
    <property type="entry name" value="SNTX_MACPF/CDC-like_dom"/>
</dbReference>
<dbReference type="InterPro" id="IPR052090">
    <property type="entry name" value="Cytolytic_pore-forming_toxin"/>
</dbReference>
<dbReference type="PANTHER" id="PTHR31594:SF14">
    <property type="entry name" value="FIBRONECTIN TYPE-III DOMAIN-CONTAINING PROTEIN"/>
    <property type="match status" value="1"/>
</dbReference>
<dbReference type="Proteomes" id="UP000887566">
    <property type="component" value="Unplaced"/>
</dbReference>
<evidence type="ECO:0000313" key="2">
    <source>
        <dbReference type="Proteomes" id="UP000887566"/>
    </source>
</evidence>